<feature type="compositionally biased region" description="Polar residues" evidence="1">
    <location>
        <begin position="409"/>
        <end position="419"/>
    </location>
</feature>
<dbReference type="AlphaFoldDB" id="A0A2T2P6J9"/>
<evidence type="ECO:0000256" key="1">
    <source>
        <dbReference type="SAM" id="MobiDB-lite"/>
    </source>
</evidence>
<feature type="compositionally biased region" description="Basic and acidic residues" evidence="1">
    <location>
        <begin position="835"/>
        <end position="850"/>
    </location>
</feature>
<feature type="compositionally biased region" description="Low complexity" evidence="1">
    <location>
        <begin position="808"/>
        <end position="826"/>
    </location>
</feature>
<sequence>MSYAYKVEELLALRDSISESAVSIDKFADEDVIKAERLLKEHGSPPGMRVTAGGRVVPSDLPPLATARFVNNSFKSQPLRGITSDGTMSAQPQPDINTLGRIQMIGNQPVICVGDKMFALPAVSTNNSTFTAGVANNMDAVSKQILEPGMVPTQVGLAGVQYAPSRSNAQTPFAGLDLPGLRAQQALRKQELRAVEQQEVLQASSQGDAWRAGMIEKKRNLIMELDNLRKHIMNFETDNAVPASLNNFPNSLGSTIAPVPPPSFVPQFQQPISQSMYAYPASGAYPPLLMYPTAFGGFQNMPATDSSQFLQHTANAPHSPESVSRRSHAIEIKPPRDDDKKQVTSALDPKSPTYEPVVRTNTAAIKEFIPPTPSPAKHSPWRSDDAAQPDKHGALPSTPEKHWPASPWNEGNSCHSGTGTIAKLGPWPDSFGKQPSLSSLKSATPGQDRAPLATADIIKSAFASSVSSRKINEHRTETDENWPMNPKPTHHRPSTYQEGFQAGYDHVGIPDIAEVLQGYIQGIMQFLSDESRPERFGSLSTRKSSLPTPGPHTSALRAVLAGSMPHDSAISMSFNRGDGSIGTQENARSGKSRLMTTDVRKEFVSSPHGTALEATLPYMHRSEAPPDTRPRHSSATTFLSPMEPSDRAGTGFRHIGTSTAELDINEKHHDKGSLPRSVSSVAGTAYPRQISGNQLGSRFSGAPMAMQRYYPTVKDYSRQELSGEIQTYTRPLANHRLSGLDGAMDDLADLIVETGIVEQQPQTQVQTQTQTRSQTQMDAVSLTEQIEADASCFKPSSSKTKGKQKVTSPPAKSASAKSKEAVASPTTSPPTSPKKSGEHSPAKAKLEKVTNRFRHGRKDDPRRMSPAEKRERSQKWQARFKMIKQVEREEIDEYRSNHARK</sequence>
<feature type="compositionally biased region" description="Basic and acidic residues" evidence="1">
    <location>
        <begin position="857"/>
        <end position="874"/>
    </location>
</feature>
<feature type="region of interest" description="Disordered" evidence="1">
    <location>
        <begin position="312"/>
        <end position="448"/>
    </location>
</feature>
<dbReference type="EMBL" id="KZ678129">
    <property type="protein sequence ID" value="PSN73193.1"/>
    <property type="molecule type" value="Genomic_DNA"/>
</dbReference>
<feature type="region of interest" description="Disordered" evidence="1">
    <location>
        <begin position="791"/>
        <end position="878"/>
    </location>
</feature>
<dbReference type="STRING" id="1448308.A0A2T2P6J9"/>
<feature type="compositionally biased region" description="Low complexity" evidence="1">
    <location>
        <begin position="759"/>
        <end position="776"/>
    </location>
</feature>
<feature type="compositionally biased region" description="Polar residues" evidence="1">
    <location>
        <begin position="433"/>
        <end position="445"/>
    </location>
</feature>
<organism evidence="2 3">
    <name type="scientific">Corynespora cassiicola Philippines</name>
    <dbReference type="NCBI Taxonomy" id="1448308"/>
    <lineage>
        <taxon>Eukaryota</taxon>
        <taxon>Fungi</taxon>
        <taxon>Dikarya</taxon>
        <taxon>Ascomycota</taxon>
        <taxon>Pezizomycotina</taxon>
        <taxon>Dothideomycetes</taxon>
        <taxon>Pleosporomycetidae</taxon>
        <taxon>Pleosporales</taxon>
        <taxon>Corynesporascaceae</taxon>
        <taxon>Corynespora</taxon>
    </lineage>
</organism>
<name>A0A2T2P6J9_CORCC</name>
<feature type="region of interest" description="Disordered" evidence="1">
    <location>
        <begin position="759"/>
        <end position="778"/>
    </location>
</feature>
<feature type="compositionally biased region" description="Basic and acidic residues" evidence="1">
    <location>
        <begin position="328"/>
        <end position="342"/>
    </location>
</feature>
<feature type="compositionally biased region" description="Basic and acidic residues" evidence="1">
    <location>
        <begin position="381"/>
        <end position="403"/>
    </location>
</feature>
<proteinExistence type="predicted"/>
<protein>
    <submittedName>
        <fullName evidence="2">Uncharacterized protein</fullName>
    </submittedName>
</protein>
<evidence type="ECO:0000313" key="2">
    <source>
        <dbReference type="EMBL" id="PSN73193.1"/>
    </source>
</evidence>
<feature type="compositionally biased region" description="Basic and acidic residues" evidence="1">
    <location>
        <begin position="620"/>
        <end position="630"/>
    </location>
</feature>
<feature type="region of interest" description="Disordered" evidence="1">
    <location>
        <begin position="619"/>
        <end position="649"/>
    </location>
</feature>
<dbReference type="OrthoDB" id="30417at2759"/>
<gene>
    <name evidence="2" type="ORF">BS50DRAFT_542624</name>
</gene>
<reference evidence="2 3" key="1">
    <citation type="journal article" date="2018" name="Front. Microbiol.">
        <title>Genome-Wide Analysis of Corynespora cassiicola Leaf Fall Disease Putative Effectors.</title>
        <authorList>
            <person name="Lopez D."/>
            <person name="Ribeiro S."/>
            <person name="Label P."/>
            <person name="Fumanal B."/>
            <person name="Venisse J.S."/>
            <person name="Kohler A."/>
            <person name="de Oliveira R.R."/>
            <person name="Labutti K."/>
            <person name="Lipzen A."/>
            <person name="Lail K."/>
            <person name="Bauer D."/>
            <person name="Ohm R.A."/>
            <person name="Barry K.W."/>
            <person name="Spatafora J."/>
            <person name="Grigoriev I.V."/>
            <person name="Martin F.M."/>
            <person name="Pujade-Renaud V."/>
        </authorList>
    </citation>
    <scope>NUCLEOTIDE SEQUENCE [LARGE SCALE GENOMIC DNA]</scope>
    <source>
        <strain evidence="2 3">Philippines</strain>
    </source>
</reference>
<feature type="region of interest" description="Disordered" evidence="1">
    <location>
        <begin position="468"/>
        <end position="493"/>
    </location>
</feature>
<accession>A0A2T2P6J9</accession>
<keyword evidence="3" id="KW-1185">Reference proteome</keyword>
<evidence type="ECO:0000313" key="3">
    <source>
        <dbReference type="Proteomes" id="UP000240883"/>
    </source>
</evidence>
<dbReference type="Proteomes" id="UP000240883">
    <property type="component" value="Unassembled WGS sequence"/>
</dbReference>